<sequence>MKTKLDACILYSSLFNGEVDRTAEGIQLALATQYNMPSTITNWHPALEVTDVMDCLNAKVKIIIMTELLAEQLDYVLRHPFEYQEDDEYKLKWILARYLTDKELKDPLIGIYYDGPEQYDWLPCDHLAKDRSTTEFIRLMDSVLKE</sequence>
<dbReference type="AlphaFoldDB" id="A0A1G8PLR8"/>
<comment type="caution">
    <text evidence="1">The sequence shown here is derived from an EMBL/GenBank/DDBJ whole genome shotgun (WGS) entry which is preliminary data.</text>
</comment>
<dbReference type="Proteomes" id="UP000235682">
    <property type="component" value="Unassembled WGS sequence"/>
</dbReference>
<keyword evidence="2" id="KW-1185">Reference proteome</keyword>
<reference evidence="1 2" key="1">
    <citation type="submission" date="2017-09" db="EMBL/GenBank/DDBJ databases">
        <title>Bacterial strain isolated from the female urinary microbiota.</title>
        <authorList>
            <person name="Thomas-White K."/>
            <person name="Kumar N."/>
            <person name="Forster S."/>
            <person name="Putonti C."/>
            <person name="Lawley T."/>
            <person name="Wolfe A.J."/>
        </authorList>
    </citation>
    <scope>NUCLEOTIDE SEQUENCE [LARGE SCALE GENOMIC DNA]</scope>
    <source>
        <strain evidence="1 2">UMB0852</strain>
    </source>
</reference>
<protein>
    <submittedName>
        <fullName evidence="1">Uncharacterized protein</fullName>
    </submittedName>
</protein>
<dbReference type="EMBL" id="PNHE01000024">
    <property type="protein sequence ID" value="PMC58128.1"/>
    <property type="molecule type" value="Genomic_DNA"/>
</dbReference>
<organism evidence="1 2">
    <name type="scientific">Dolosicoccus paucivorans</name>
    <dbReference type="NCBI Taxonomy" id="84521"/>
    <lineage>
        <taxon>Bacteria</taxon>
        <taxon>Bacillati</taxon>
        <taxon>Bacillota</taxon>
        <taxon>Bacilli</taxon>
        <taxon>Lactobacillales</taxon>
        <taxon>Aerococcaceae</taxon>
        <taxon>Dolosicoccus</taxon>
    </lineage>
</organism>
<accession>A0A1G8PLR8</accession>
<evidence type="ECO:0000313" key="2">
    <source>
        <dbReference type="Proteomes" id="UP000235682"/>
    </source>
</evidence>
<gene>
    <name evidence="1" type="ORF">CJ205_05985</name>
</gene>
<dbReference type="RefSeq" id="WP_092086923.1">
    <property type="nucleotide sequence ID" value="NZ_FNEL01000077.1"/>
</dbReference>
<dbReference type="STRING" id="84521.SAMN04487994_10772"/>
<proteinExistence type="predicted"/>
<name>A0A1G8PLR8_9LACT</name>
<evidence type="ECO:0000313" key="1">
    <source>
        <dbReference type="EMBL" id="PMC58128.1"/>
    </source>
</evidence>